<feature type="compositionally biased region" description="Basic and acidic residues" evidence="1">
    <location>
        <begin position="981"/>
        <end position="1000"/>
    </location>
</feature>
<keyword evidence="4" id="KW-1185">Reference proteome</keyword>
<dbReference type="KEGG" id="phet:94286872"/>
<evidence type="ECO:0000256" key="1">
    <source>
        <dbReference type="SAM" id="MobiDB-lite"/>
    </source>
</evidence>
<evidence type="ECO:0000313" key="4">
    <source>
        <dbReference type="Proteomes" id="UP000674318"/>
    </source>
</evidence>
<feature type="region of interest" description="Disordered" evidence="1">
    <location>
        <begin position="1634"/>
        <end position="1694"/>
    </location>
</feature>
<feature type="transmembrane region" description="Helical" evidence="2">
    <location>
        <begin position="110"/>
        <end position="130"/>
    </location>
</feature>
<organism evidence="3 4">
    <name type="scientific">Porcisia hertigi</name>
    <dbReference type="NCBI Taxonomy" id="2761500"/>
    <lineage>
        <taxon>Eukaryota</taxon>
        <taxon>Discoba</taxon>
        <taxon>Euglenozoa</taxon>
        <taxon>Kinetoplastea</taxon>
        <taxon>Metakinetoplastina</taxon>
        <taxon>Trypanosomatida</taxon>
        <taxon>Trypanosomatidae</taxon>
        <taxon>Leishmaniinae</taxon>
        <taxon>Porcisia</taxon>
    </lineage>
</organism>
<feature type="region of interest" description="Disordered" evidence="1">
    <location>
        <begin position="1263"/>
        <end position="1300"/>
    </location>
</feature>
<feature type="transmembrane region" description="Helical" evidence="2">
    <location>
        <begin position="619"/>
        <end position="640"/>
    </location>
</feature>
<keyword evidence="2" id="KW-0812">Transmembrane</keyword>
<feature type="region of interest" description="Disordered" evidence="1">
    <location>
        <begin position="695"/>
        <end position="746"/>
    </location>
</feature>
<dbReference type="Proteomes" id="UP000674318">
    <property type="component" value="Unassembled WGS sequence"/>
</dbReference>
<feature type="region of interest" description="Disordered" evidence="1">
    <location>
        <begin position="844"/>
        <end position="914"/>
    </location>
</feature>
<feature type="compositionally biased region" description="Polar residues" evidence="1">
    <location>
        <begin position="869"/>
        <end position="886"/>
    </location>
</feature>
<feature type="transmembrane region" description="Helical" evidence="2">
    <location>
        <begin position="451"/>
        <end position="471"/>
    </location>
</feature>
<feature type="compositionally biased region" description="Low complexity" evidence="1">
    <location>
        <begin position="1080"/>
        <end position="1096"/>
    </location>
</feature>
<feature type="compositionally biased region" description="Polar residues" evidence="1">
    <location>
        <begin position="737"/>
        <end position="746"/>
    </location>
</feature>
<feature type="region of interest" description="Disordered" evidence="1">
    <location>
        <begin position="1475"/>
        <end position="1500"/>
    </location>
</feature>
<gene>
    <name evidence="3" type="ORF">JKF63_00745</name>
</gene>
<feature type="transmembrane region" description="Helical" evidence="2">
    <location>
        <begin position="300"/>
        <end position="319"/>
    </location>
</feature>
<keyword evidence="2" id="KW-0472">Membrane</keyword>
<feature type="compositionally biased region" description="Basic and acidic residues" evidence="1">
    <location>
        <begin position="34"/>
        <end position="48"/>
    </location>
</feature>
<evidence type="ECO:0000313" key="3">
    <source>
        <dbReference type="EMBL" id="KAG5490624.1"/>
    </source>
</evidence>
<feature type="transmembrane region" description="Helical" evidence="2">
    <location>
        <begin position="424"/>
        <end position="445"/>
    </location>
</feature>
<feature type="compositionally biased region" description="Polar residues" evidence="1">
    <location>
        <begin position="1475"/>
        <end position="1490"/>
    </location>
</feature>
<feature type="region of interest" description="Disordered" evidence="1">
    <location>
        <begin position="1328"/>
        <end position="1355"/>
    </location>
</feature>
<feature type="transmembrane region" description="Helical" evidence="2">
    <location>
        <begin position="363"/>
        <end position="382"/>
    </location>
</feature>
<feature type="transmembrane region" description="Helical" evidence="2">
    <location>
        <begin position="483"/>
        <end position="509"/>
    </location>
</feature>
<dbReference type="EMBL" id="JAFJZO010000036">
    <property type="protein sequence ID" value="KAG5490624.1"/>
    <property type="molecule type" value="Genomic_DNA"/>
</dbReference>
<feature type="compositionally biased region" description="Polar residues" evidence="1">
    <location>
        <begin position="695"/>
        <end position="704"/>
    </location>
</feature>
<sequence>MGRAHRHSNGHGVNGIISGTSAAVLAPADATDAQARKARGEDRTRSDGINESSDAARNAAKRVGLLERCWKPLDSLLIDIFYTIGARFLIPHNVAAVSNFAEEGLAHRQGFLFLLGHFISIITLIASAACSRRFSNLMNGASPVMGQILFCVSHLSQVTPEQLGWSLFCSGLLPPSAFDWTALEGSGNGGVLMSSRAGGQTARRQALIVSGGSGLCAKSASLGESQSLGSVGGGSAGGITGFRYTGGNLVRFLLGRKATDTNRHESLRSYLYCSFYSPSAFLVEQTVWFVVLALTLDVLSLQRLAVAAFLVNLLGWLPVYSVKPLAGLEAGLVLLFMYWIPSYEIDDAVISLTCFHHFVYRVLTAYCASLCITLLFAETLLLDDVRRGLVQGVITLPQRLLHVTGHHHVVARLVHGCMRLRCEYFYFVDFYFFLGIMCWFSLGLLETTLSIPVFGTAALLTAVPLLVGNGWMETPLQALKDTVIYLSFYALTAFLLAYVVPWSGLAFLSNAMQSAAVLFFMASRCEYKQPGGCAYLLLLVVMMLIYLYEKSNSTRRAMPSSVWGDYDPNSLTKSGSAVRSVSHNNQVAGEAQLSYFHIVCLTFYQLLCRGLSEEGVQLMHFNVVVLGTMLLFTTTIRAVVGEAVHVSSLAQLASTSAETTATSAVALAAATTPPVSAATKQAAGKVEHTVSIAQVSSGRNSSLRGVSHGSQGGSTASSAPGKNRSAPQPGGVKALPSSISNSVKRPLKGSSQAGAIVVDVFANSDGSDGAATPVETVFEAAATVVSNQEEKFIEEVKRSTTVVESPPRENDAQLTSSITPVATGWGAAENAVVLETVAVKTDNPAVHPPVEFRSNKSKRGGKQKGPSPSLATVSSTPNQTPVTTSLERVGNTRIMPPHASSDLDGNGTEESTPAIWGGASAIMHDGVQNFSPEESVINKAASSLSSTRSPCVVSGTALTSTCPEQAASVTHRSCTPSEMLDESRCERPEQEQPRETERPGTQEPVTTSPSTASVTASTLSPKTKAERKDQQQHQRTPTSSKDQKNARETGPLNAAYPAPVLPQSRSQTEELKKAVEPSVTTSESTRLTTATETAEATRAKNSIADARTPATLGAKATRLKTSVGSTSSALAAVGVEKSTTTTNVIEKADGSAKAVAGRHSTNSKAAEAAPAANEADPSALAYRRNNRSAAAAGAAGAPTAIDAALAEKQVHEKATSPTLPAKESDANMASIAAIPSAQAPTVPLKELSTASALQSTATAPAAFPVPLPRSAKAADDAGKVEAAQRPVSSNEQRPKEPLQRAWREVRRANAVSMSSGLMKCESDLLTASDLGNDSKSKSSAVITAEEEEEEDKEESVAYDLNRVLSFLKLKGDCSADVDYHDEDHHYGSSSVLSGDRFSHDTTSFHVHGKLVPSAASMRLPLTNAHVMNCGVSATADCEVPLKVFSTGLQLHDESGSQHGSFAAAHLSSSASLIDTTPRVSHPPTSTSEWTATGGGGIEDSNAASSASLNCISTNGSGTFAPPGASSPVFRVFATHPNGAGVATTTTGPLSPQPQSAFMAISSHGSAPPHPRIVEGSAEPPSVTRHMDYNASSNHLSYYQIPQATPAAAPPSPAVETRLLSSSYAPFGISTHNPSLSSMPSLSGFGQGDSGPGAERSSSVSRRRATPKSWVSSNEQAEKQQRQQTQPQATPVATTMQPLQSAAPAFQQPMMMMMQAPNGQMALYPMVYKPHVYMMNASGMIQHPHGVQMVPHPQQQQMLYAAAEPSRGFAGPITYQIPPEGSYVTTGLQMSQQMRVQYPHQQ</sequence>
<feature type="region of interest" description="Disordered" evidence="1">
    <location>
        <begin position="1136"/>
        <end position="1180"/>
    </location>
</feature>
<comment type="caution">
    <text evidence="3">The sequence shown here is derived from an EMBL/GenBank/DDBJ whole genome shotgun (WGS) entry which is preliminary data.</text>
</comment>
<keyword evidence="2" id="KW-1133">Transmembrane helix</keyword>
<feature type="compositionally biased region" description="Low complexity" evidence="1">
    <location>
        <begin position="1162"/>
        <end position="1180"/>
    </location>
</feature>
<dbReference type="OrthoDB" id="267767at2759"/>
<feature type="region of interest" description="Disordered" evidence="1">
    <location>
        <begin position="1563"/>
        <end position="1587"/>
    </location>
</feature>
<evidence type="ECO:0008006" key="5">
    <source>
        <dbReference type="Google" id="ProtNLM"/>
    </source>
</evidence>
<feature type="transmembrane region" description="Helical" evidence="2">
    <location>
        <begin position="529"/>
        <end position="548"/>
    </location>
</feature>
<accession>A0A836KXG2</accession>
<feature type="transmembrane region" description="Helical" evidence="2">
    <location>
        <begin position="270"/>
        <end position="294"/>
    </location>
</feature>
<feature type="compositionally biased region" description="Low complexity" evidence="1">
    <location>
        <begin position="1681"/>
        <end position="1694"/>
    </location>
</feature>
<dbReference type="RefSeq" id="XP_067752952.1">
    <property type="nucleotide sequence ID" value="XM_067896795.1"/>
</dbReference>
<feature type="compositionally biased region" description="Polar residues" evidence="1">
    <location>
        <begin position="1329"/>
        <end position="1341"/>
    </location>
</feature>
<dbReference type="GeneID" id="94286872"/>
<proteinExistence type="predicted"/>
<name>A0A836KXG2_9TRYP</name>
<reference evidence="3 4" key="1">
    <citation type="submission" date="2021-02" db="EMBL/GenBank/DDBJ databases">
        <title>Porcisia hertigi Genome sequencing and assembly.</title>
        <authorList>
            <person name="Almutairi H."/>
            <person name="Gatherer D."/>
        </authorList>
    </citation>
    <scope>NUCLEOTIDE SEQUENCE [LARGE SCALE GENOMIC DNA]</scope>
    <source>
        <strain evidence="3 4">C119</strain>
    </source>
</reference>
<evidence type="ECO:0000256" key="2">
    <source>
        <dbReference type="SAM" id="Phobius"/>
    </source>
</evidence>
<feature type="compositionally biased region" description="Low complexity" evidence="1">
    <location>
        <begin position="1004"/>
        <end position="1021"/>
    </location>
</feature>
<feature type="region of interest" description="Disordered" evidence="1">
    <location>
        <begin position="33"/>
        <end position="53"/>
    </location>
</feature>
<feature type="compositionally biased region" description="Polar residues" evidence="1">
    <location>
        <begin position="956"/>
        <end position="976"/>
    </location>
</feature>
<feature type="region of interest" description="Disordered" evidence="1">
    <location>
        <begin position="941"/>
        <end position="1105"/>
    </location>
</feature>
<protein>
    <recommendedName>
        <fullName evidence="5">Transmembrane protein</fullName>
    </recommendedName>
</protein>
<feature type="compositionally biased region" description="Acidic residues" evidence="1">
    <location>
        <begin position="1344"/>
        <end position="1353"/>
    </location>
</feature>
<feature type="compositionally biased region" description="Basic and acidic residues" evidence="1">
    <location>
        <begin position="1023"/>
        <end position="1032"/>
    </location>
</feature>
<feature type="transmembrane region" description="Helical" evidence="2">
    <location>
        <begin position="326"/>
        <end position="343"/>
    </location>
</feature>